<dbReference type="Pfam" id="PF19086">
    <property type="entry name" value="Terpene_syn_C_2"/>
    <property type="match status" value="1"/>
</dbReference>
<dbReference type="InterPro" id="IPR034686">
    <property type="entry name" value="Terpene_cyclase-like_2"/>
</dbReference>
<protein>
    <recommendedName>
        <fullName evidence="2">Terpene synthase</fullName>
        <ecNumber evidence="2">4.2.3.-</ecNumber>
    </recommendedName>
</protein>
<dbReference type="SUPFAM" id="SSF48576">
    <property type="entry name" value="Terpenoid synthases"/>
    <property type="match status" value="1"/>
</dbReference>
<dbReference type="GO" id="GO:0010333">
    <property type="term" value="F:terpene synthase activity"/>
    <property type="evidence" value="ECO:0007669"/>
    <property type="project" value="InterPro"/>
</dbReference>
<comment type="cofactor">
    <cofactor evidence="2">
        <name>Mg(2+)</name>
        <dbReference type="ChEBI" id="CHEBI:18420"/>
    </cofactor>
</comment>
<dbReference type="KEGG" id="nod:FOH10_10020"/>
<evidence type="ECO:0000256" key="1">
    <source>
        <dbReference type="ARBA" id="ARBA00023239"/>
    </source>
</evidence>
<dbReference type="EMBL" id="CP041695">
    <property type="protein sequence ID" value="QDP79019.1"/>
    <property type="molecule type" value="Genomic_DNA"/>
</dbReference>
<gene>
    <name evidence="3" type="ORF">FOH10_10020</name>
</gene>
<accession>A0A516NJG4</accession>
<dbReference type="Gene3D" id="1.10.600.10">
    <property type="entry name" value="Farnesyl Diphosphate Synthase"/>
    <property type="match status" value="1"/>
</dbReference>
<dbReference type="AlphaFoldDB" id="A0A516NJG4"/>
<dbReference type="SFLD" id="SFLDG01020">
    <property type="entry name" value="Terpene_Cyclase_Like_2"/>
    <property type="match status" value="1"/>
</dbReference>
<reference evidence="3 4" key="1">
    <citation type="submission" date="2019-07" db="EMBL/GenBank/DDBJ databases">
        <title>Complete Genome Sequence and Methylome Analysis of Nocardia otitidis-caviarum NEB252.</title>
        <authorList>
            <person name="Fomenkov A."/>
            <person name="Anton B.P."/>
            <person name="Vincze T."/>
            <person name="Roberts R.J."/>
        </authorList>
    </citation>
    <scope>NUCLEOTIDE SEQUENCE [LARGE SCALE GENOMIC DNA]</scope>
    <source>
        <strain evidence="3 4">NEB252</strain>
    </source>
</reference>
<organism evidence="3 4">
    <name type="scientific">Nocardia otitidiscaviarum</name>
    <dbReference type="NCBI Taxonomy" id="1823"/>
    <lineage>
        <taxon>Bacteria</taxon>
        <taxon>Bacillati</taxon>
        <taxon>Actinomycetota</taxon>
        <taxon>Actinomycetes</taxon>
        <taxon>Mycobacteriales</taxon>
        <taxon>Nocardiaceae</taxon>
        <taxon>Nocardia</taxon>
    </lineage>
</organism>
<dbReference type="EC" id="4.2.3.-" evidence="2"/>
<keyword evidence="2" id="KW-0479">Metal-binding</keyword>
<dbReference type="Proteomes" id="UP000317039">
    <property type="component" value="Chromosome"/>
</dbReference>
<evidence type="ECO:0000313" key="4">
    <source>
        <dbReference type="Proteomes" id="UP000317039"/>
    </source>
</evidence>
<dbReference type="GeneID" id="80332730"/>
<dbReference type="InterPro" id="IPR008949">
    <property type="entry name" value="Isoprenoid_synthase_dom_sf"/>
</dbReference>
<dbReference type="PANTHER" id="PTHR35201:SF4">
    <property type="entry name" value="BETA-PINACENE SYNTHASE-RELATED"/>
    <property type="match status" value="1"/>
</dbReference>
<keyword evidence="2" id="KW-0460">Magnesium</keyword>
<name>A0A516NJG4_9NOCA</name>
<keyword evidence="1 2" id="KW-0456">Lyase</keyword>
<dbReference type="RefSeq" id="WP_143980492.1">
    <property type="nucleotide sequence ID" value="NZ_CP041695.1"/>
</dbReference>
<dbReference type="SFLD" id="SFLDS00005">
    <property type="entry name" value="Isoprenoid_Synthase_Type_I"/>
    <property type="match status" value="1"/>
</dbReference>
<evidence type="ECO:0000313" key="3">
    <source>
        <dbReference type="EMBL" id="QDP79019.1"/>
    </source>
</evidence>
<proteinExistence type="inferred from homology"/>
<sequence length="348" mass="39274">MIALPTSFRLPEVVTRLPHGCHRDCADLDARSGAFARPYLREYFGDADRTERYLQQRIPHYGCLAYPDTLGDRTFDLVNLMMGVTIYDDTFSKPGIHADRAATVRLHERWCRVFDDDRPPEGSAHRFVHDVISAAEARMTPHLARRSRQAWRDMADSHLAEAVRRQDGITLDPDRYMRERLTNVYGWWITTHVEYALGIDLGELADAPEIRTVRARAIAHIALVNDLYSFAKELDLEEAMNLILVLLHRDGLTLQHAVDTLVELIHRAEADFVAACDAVRAGPLGSRSDIRAYLGGIAYTMTGNLRWSQLSTRYHGDQHDGSLVTGGTISLTPRPTIYSSSRAGHVDR</sequence>
<dbReference type="GO" id="GO:0046872">
    <property type="term" value="F:metal ion binding"/>
    <property type="evidence" value="ECO:0007669"/>
    <property type="project" value="UniProtKB-KW"/>
</dbReference>
<dbReference type="PANTHER" id="PTHR35201">
    <property type="entry name" value="TERPENE SYNTHASE"/>
    <property type="match status" value="1"/>
</dbReference>
<evidence type="ECO:0000256" key="2">
    <source>
        <dbReference type="RuleBase" id="RU366034"/>
    </source>
</evidence>
<comment type="similarity">
    <text evidence="2">Belongs to the terpene synthase family.</text>
</comment>